<reference evidence="2 3" key="1">
    <citation type="journal article" date="2019" name="Int. J. Syst. Evol. Microbiol.">
        <title>The Global Catalogue of Microorganisms (GCM) 10K type strain sequencing project: providing services to taxonomists for standard genome sequencing and annotation.</title>
        <authorList>
            <consortium name="The Broad Institute Genomics Platform"/>
            <consortium name="The Broad Institute Genome Sequencing Center for Infectious Disease"/>
            <person name="Wu L."/>
            <person name="Ma J."/>
        </authorList>
    </citation>
    <scope>NUCLEOTIDE SEQUENCE [LARGE SCALE GENOMIC DNA]</scope>
    <source>
        <strain evidence="2 3">JCM 14323</strain>
    </source>
</reference>
<dbReference type="Proteomes" id="UP001501746">
    <property type="component" value="Unassembled WGS sequence"/>
</dbReference>
<evidence type="ECO:0000313" key="3">
    <source>
        <dbReference type="Proteomes" id="UP001501746"/>
    </source>
</evidence>
<accession>A0ABN2MLZ6</accession>
<gene>
    <name evidence="2" type="ORF">GCM10009750_12990</name>
</gene>
<sequence>MSDTSTNAAAPTDNRAEEDRANLPMTQVDEEEVASHRGTAQAPEGQGVGIAGESSPLPDEDADPAVERGID</sequence>
<dbReference type="EMBL" id="BAAANK010000003">
    <property type="protein sequence ID" value="GAA1830527.1"/>
    <property type="molecule type" value="Genomic_DNA"/>
</dbReference>
<comment type="caution">
    <text evidence="2">The sequence shown here is derived from an EMBL/GenBank/DDBJ whole genome shotgun (WGS) entry which is preliminary data.</text>
</comment>
<dbReference type="RefSeq" id="WP_157428938.1">
    <property type="nucleotide sequence ID" value="NZ_BAAANK010000003.1"/>
</dbReference>
<evidence type="ECO:0000313" key="2">
    <source>
        <dbReference type="EMBL" id="GAA1830527.1"/>
    </source>
</evidence>
<evidence type="ECO:0008006" key="4">
    <source>
        <dbReference type="Google" id="ProtNLM"/>
    </source>
</evidence>
<evidence type="ECO:0000256" key="1">
    <source>
        <dbReference type="SAM" id="MobiDB-lite"/>
    </source>
</evidence>
<proteinExistence type="predicted"/>
<name>A0ABN2MLZ6_9MICO</name>
<feature type="region of interest" description="Disordered" evidence="1">
    <location>
        <begin position="1"/>
        <end position="71"/>
    </location>
</feature>
<organism evidence="2 3">
    <name type="scientific">Agromyces salentinus</name>
    <dbReference type="NCBI Taxonomy" id="269421"/>
    <lineage>
        <taxon>Bacteria</taxon>
        <taxon>Bacillati</taxon>
        <taxon>Actinomycetota</taxon>
        <taxon>Actinomycetes</taxon>
        <taxon>Micrococcales</taxon>
        <taxon>Microbacteriaceae</taxon>
        <taxon>Agromyces</taxon>
    </lineage>
</organism>
<keyword evidence="3" id="KW-1185">Reference proteome</keyword>
<protein>
    <recommendedName>
        <fullName evidence="4">Multidrug transporter</fullName>
    </recommendedName>
</protein>